<reference evidence="3 4" key="2">
    <citation type="submission" date="2024-10" db="EMBL/GenBank/DDBJ databases">
        <authorList>
            <person name="Ryan C."/>
        </authorList>
    </citation>
    <scope>NUCLEOTIDE SEQUENCE [LARGE SCALE GENOMIC DNA]</scope>
</reference>
<evidence type="ECO:0008006" key="5">
    <source>
        <dbReference type="Google" id="ProtNLM"/>
    </source>
</evidence>
<proteinExistence type="predicted"/>
<feature type="domain" description="F-box" evidence="1">
    <location>
        <begin position="9"/>
        <end position="48"/>
    </location>
</feature>
<dbReference type="SUPFAM" id="SSF81383">
    <property type="entry name" value="F-box domain"/>
    <property type="match status" value="1"/>
</dbReference>
<reference evidence="4" key="1">
    <citation type="submission" date="2024-06" db="EMBL/GenBank/DDBJ databases">
        <authorList>
            <person name="Ryan C."/>
        </authorList>
    </citation>
    <scope>NUCLEOTIDE SEQUENCE [LARGE SCALE GENOMIC DNA]</scope>
</reference>
<evidence type="ECO:0000313" key="3">
    <source>
        <dbReference type="EMBL" id="CAL5078086.1"/>
    </source>
</evidence>
<evidence type="ECO:0000259" key="1">
    <source>
        <dbReference type="Pfam" id="PF00646"/>
    </source>
</evidence>
<dbReference type="InterPro" id="IPR056594">
    <property type="entry name" value="AT5G49610-like_b-prop"/>
</dbReference>
<feature type="domain" description="F-box protein AT5G49610-like beta-propeller" evidence="2">
    <location>
        <begin position="100"/>
        <end position="299"/>
    </location>
</feature>
<keyword evidence="4" id="KW-1185">Reference proteome</keyword>
<accession>A0ABC9FLY2</accession>
<organism evidence="3 4">
    <name type="scientific">Urochloa decumbens</name>
    <dbReference type="NCBI Taxonomy" id="240449"/>
    <lineage>
        <taxon>Eukaryota</taxon>
        <taxon>Viridiplantae</taxon>
        <taxon>Streptophyta</taxon>
        <taxon>Embryophyta</taxon>
        <taxon>Tracheophyta</taxon>
        <taxon>Spermatophyta</taxon>
        <taxon>Magnoliopsida</taxon>
        <taxon>Liliopsida</taxon>
        <taxon>Poales</taxon>
        <taxon>Poaceae</taxon>
        <taxon>PACMAD clade</taxon>
        <taxon>Panicoideae</taxon>
        <taxon>Panicodae</taxon>
        <taxon>Paniceae</taxon>
        <taxon>Melinidinae</taxon>
        <taxon>Urochloa</taxon>
    </lineage>
</organism>
<protein>
    <recommendedName>
        <fullName evidence="5">F-box domain-containing protein</fullName>
    </recommendedName>
</protein>
<dbReference type="Pfam" id="PF00646">
    <property type="entry name" value="F-box"/>
    <property type="match status" value="1"/>
</dbReference>
<dbReference type="AlphaFoldDB" id="A0ABC9FLY2"/>
<dbReference type="InterPro" id="IPR036047">
    <property type="entry name" value="F-box-like_dom_sf"/>
</dbReference>
<dbReference type="InterPro" id="IPR001810">
    <property type="entry name" value="F-box_dom"/>
</dbReference>
<dbReference type="PANTHER" id="PTHR32133">
    <property type="entry name" value="OS07G0120400 PROTEIN"/>
    <property type="match status" value="1"/>
</dbReference>
<dbReference type="Proteomes" id="UP001497457">
    <property type="component" value="Chromosome 7b"/>
</dbReference>
<dbReference type="EMBL" id="OZ075117">
    <property type="protein sequence ID" value="CAL5078086.1"/>
    <property type="molecule type" value="Genomic_DNA"/>
</dbReference>
<evidence type="ECO:0000313" key="4">
    <source>
        <dbReference type="Proteomes" id="UP001497457"/>
    </source>
</evidence>
<gene>
    <name evidence="3" type="ORF">URODEC1_LOCUS106953</name>
</gene>
<evidence type="ECO:0000259" key="2">
    <source>
        <dbReference type="Pfam" id="PF23635"/>
    </source>
</evidence>
<sequence length="374" mass="41828">MEQPRQPPELTDEIIGEIVLRLPPDDPACLVRASIVSKLWLGIISDHTFPGRYRKFHRKAPMLGFFENIYNVFCFVHRFVPITAASPPFRPPECVYRGSRILDCRHGRVLLDDMGSGKFTVWDPITGHRRDLHKPSVPYGSYAAVLCGTDGCDHLCCHGVPFFVVFVWPDNNVGVTSACVYSSETGAWGTPASVHSGVNSFGSFTKFSVVIGDEIHFATSDKILKYDMGKHRLYMIDPPDYCVDDTLLMSMEDGSLGFAGCRNYCIYSWSRKVNSDGVPRWMQCRVIELRKLIPAIKSQARVIGSAEGLGAILVSSEGAGTFMIELKSGRARKIDQLANFAVFPFLSFYTPDFSSARLPFLVKSNYSLLNRIVW</sequence>
<name>A0ABC9FLY2_9POAL</name>
<dbReference type="Pfam" id="PF23635">
    <property type="entry name" value="Beta-prop_AT5G49610-like"/>
    <property type="match status" value="1"/>
</dbReference>
<dbReference type="PANTHER" id="PTHR32133:SF408">
    <property type="entry name" value="OS07G0120400 PROTEIN"/>
    <property type="match status" value="1"/>
</dbReference>